<evidence type="ECO:0000256" key="6">
    <source>
        <dbReference type="SAM" id="Phobius"/>
    </source>
</evidence>
<dbReference type="PANTHER" id="PTHR12665">
    <property type="entry name" value="ORMDL PROTEINS"/>
    <property type="match status" value="1"/>
</dbReference>
<evidence type="ECO:0000256" key="3">
    <source>
        <dbReference type="ARBA" id="ARBA00022692"/>
    </source>
</evidence>
<evidence type="ECO:0000256" key="1">
    <source>
        <dbReference type="ARBA" id="ARBA00004141"/>
    </source>
</evidence>
<protein>
    <submittedName>
        <fullName evidence="7">ORM1-like protein 2</fullName>
    </submittedName>
</protein>
<name>C1BQ90_CALRO</name>
<evidence type="ECO:0000256" key="4">
    <source>
        <dbReference type="ARBA" id="ARBA00022989"/>
    </source>
</evidence>
<comment type="similarity">
    <text evidence="2">Belongs to the ORM family.</text>
</comment>
<keyword evidence="4 6" id="KW-1133">Transmembrane helix</keyword>
<evidence type="ECO:0000313" key="7">
    <source>
        <dbReference type="EMBL" id="ACO11193.1"/>
    </source>
</evidence>
<accession>C1BQ90</accession>
<dbReference type="AlphaFoldDB" id="C1BQ90"/>
<sequence>MTPGGHGNENPNVDYMNGRGFWCFYIFLIGIVHLILLSIPLDFFTIPWVWTSTNLLHNAISFWFLHWTKSHPWLTNDQGICRRLTHWEQIDHGLQYTPTRKFLTIIPILLFILSSAYTRYEPRHFSINILSLSTVLIPKHPSFHKRRLFGINKY</sequence>
<dbReference type="PIRSF" id="PIRSF018147">
    <property type="entry name" value="ORMDL"/>
    <property type="match status" value="1"/>
</dbReference>
<evidence type="ECO:0000256" key="5">
    <source>
        <dbReference type="ARBA" id="ARBA00023136"/>
    </source>
</evidence>
<dbReference type="GO" id="GO:2000303">
    <property type="term" value="P:regulation of ceramide biosynthetic process"/>
    <property type="evidence" value="ECO:0007669"/>
    <property type="project" value="UniProtKB-ARBA"/>
</dbReference>
<reference evidence="7" key="1">
    <citation type="submission" date="2009-03" db="EMBL/GenBank/DDBJ databases">
        <title>Caligus rogercresseyi ESTs and full-length cDNAs.</title>
        <authorList>
            <person name="Yasuike M."/>
            <person name="von Schalburg K."/>
            <person name="Cooper G."/>
            <person name="Leong J."/>
            <person name="Jones S.R.M."/>
            <person name="Koop B.F."/>
        </authorList>
    </citation>
    <scope>NUCLEOTIDE SEQUENCE</scope>
    <source>
        <tissue evidence="7">Whole body</tissue>
    </source>
</reference>
<dbReference type="Pfam" id="PF04061">
    <property type="entry name" value="ORMDL"/>
    <property type="match status" value="1"/>
</dbReference>
<dbReference type="GO" id="GO:0005789">
    <property type="term" value="C:endoplasmic reticulum membrane"/>
    <property type="evidence" value="ECO:0007669"/>
    <property type="project" value="InterPro"/>
</dbReference>
<dbReference type="InterPro" id="IPR007203">
    <property type="entry name" value="ORMDL"/>
</dbReference>
<gene>
    <name evidence="7" type="primary">ORML2</name>
</gene>
<feature type="transmembrane region" description="Helical" evidence="6">
    <location>
        <begin position="102"/>
        <end position="120"/>
    </location>
</feature>
<keyword evidence="3 6" id="KW-0812">Transmembrane</keyword>
<dbReference type="EMBL" id="BT076769">
    <property type="protein sequence ID" value="ACO11193.1"/>
    <property type="molecule type" value="mRNA"/>
</dbReference>
<evidence type="ECO:0000256" key="2">
    <source>
        <dbReference type="ARBA" id="ARBA00007649"/>
    </source>
</evidence>
<proteinExistence type="evidence at transcript level"/>
<organism evidence="7">
    <name type="scientific">Caligus rogercresseyi</name>
    <name type="common">Sea louse</name>
    <dbReference type="NCBI Taxonomy" id="217165"/>
    <lineage>
        <taxon>Eukaryota</taxon>
        <taxon>Metazoa</taxon>
        <taxon>Ecdysozoa</taxon>
        <taxon>Arthropoda</taxon>
        <taxon>Crustacea</taxon>
        <taxon>Multicrustacea</taxon>
        <taxon>Hexanauplia</taxon>
        <taxon>Copepoda</taxon>
        <taxon>Siphonostomatoida</taxon>
        <taxon>Caligidae</taxon>
        <taxon>Caligus</taxon>
    </lineage>
</organism>
<keyword evidence="5 6" id="KW-0472">Membrane</keyword>
<feature type="transmembrane region" description="Helical" evidence="6">
    <location>
        <begin position="21"/>
        <end position="41"/>
    </location>
</feature>
<comment type="subcellular location">
    <subcellularLocation>
        <location evidence="1">Membrane</location>
        <topology evidence="1">Multi-pass membrane protein</topology>
    </subcellularLocation>
</comment>